<evidence type="ECO:0000259" key="5">
    <source>
        <dbReference type="PROSITE" id="PS01124"/>
    </source>
</evidence>
<organism evidence="6 7">
    <name type="scientific">Pseudoalteromonas phenolica</name>
    <dbReference type="NCBI Taxonomy" id="161398"/>
    <lineage>
        <taxon>Bacteria</taxon>
        <taxon>Pseudomonadati</taxon>
        <taxon>Pseudomonadota</taxon>
        <taxon>Gammaproteobacteria</taxon>
        <taxon>Alteromonadales</taxon>
        <taxon>Pseudoalteromonadaceae</taxon>
        <taxon>Pseudoalteromonas</taxon>
    </lineage>
</organism>
<dbReference type="GO" id="GO:0043565">
    <property type="term" value="F:sequence-specific DNA binding"/>
    <property type="evidence" value="ECO:0007669"/>
    <property type="project" value="InterPro"/>
</dbReference>
<proteinExistence type="predicted"/>
<feature type="transmembrane region" description="Helical" evidence="4">
    <location>
        <begin position="6"/>
        <end position="28"/>
    </location>
</feature>
<dbReference type="OrthoDB" id="345413at2"/>
<name>A0A5R9Q6Z5_9GAMM</name>
<dbReference type="EMBL" id="PPSW01000002">
    <property type="protein sequence ID" value="TLX48891.1"/>
    <property type="molecule type" value="Genomic_DNA"/>
</dbReference>
<dbReference type="SMART" id="SM00342">
    <property type="entry name" value="HTH_ARAC"/>
    <property type="match status" value="1"/>
</dbReference>
<evidence type="ECO:0000256" key="2">
    <source>
        <dbReference type="ARBA" id="ARBA00023125"/>
    </source>
</evidence>
<keyword evidence="4" id="KW-1133">Transmembrane helix</keyword>
<dbReference type="InterPro" id="IPR020449">
    <property type="entry name" value="Tscrpt_reg_AraC-type_HTH"/>
</dbReference>
<dbReference type="RefSeq" id="WP_138477962.1">
    <property type="nucleotide sequence ID" value="NZ_PPSW01000002.1"/>
</dbReference>
<dbReference type="PRINTS" id="PR00032">
    <property type="entry name" value="HTHARAC"/>
</dbReference>
<keyword evidence="4" id="KW-0472">Membrane</keyword>
<feature type="transmembrane region" description="Helical" evidence="4">
    <location>
        <begin position="61"/>
        <end position="84"/>
    </location>
</feature>
<reference evidence="6 7" key="1">
    <citation type="submission" date="2018-01" db="EMBL/GenBank/DDBJ databases">
        <title>Co-occurrence of chitin degradation, pigmentation and bioactivity in marine Pseudoalteromonas.</title>
        <authorList>
            <person name="Paulsen S."/>
            <person name="Gram L."/>
            <person name="Machado H."/>
        </authorList>
    </citation>
    <scope>NUCLEOTIDE SEQUENCE [LARGE SCALE GENOMIC DNA]</scope>
    <source>
        <strain evidence="6 7">S3663</strain>
    </source>
</reference>
<keyword evidence="3" id="KW-0804">Transcription</keyword>
<dbReference type="GO" id="GO:0003700">
    <property type="term" value="F:DNA-binding transcription factor activity"/>
    <property type="evidence" value="ECO:0007669"/>
    <property type="project" value="InterPro"/>
</dbReference>
<feature type="transmembrane region" description="Helical" evidence="4">
    <location>
        <begin position="146"/>
        <end position="171"/>
    </location>
</feature>
<dbReference type="SUPFAM" id="SSF46689">
    <property type="entry name" value="Homeodomain-like"/>
    <property type="match status" value="1"/>
</dbReference>
<keyword evidence="4" id="KW-0812">Transmembrane</keyword>
<evidence type="ECO:0000313" key="7">
    <source>
        <dbReference type="Proteomes" id="UP000309186"/>
    </source>
</evidence>
<dbReference type="Pfam" id="PF12833">
    <property type="entry name" value="HTH_18"/>
    <property type="match status" value="1"/>
</dbReference>
<dbReference type="PANTHER" id="PTHR43280">
    <property type="entry name" value="ARAC-FAMILY TRANSCRIPTIONAL REGULATOR"/>
    <property type="match status" value="1"/>
</dbReference>
<feature type="transmembrane region" description="Helical" evidence="4">
    <location>
        <begin position="104"/>
        <end position="126"/>
    </location>
</feature>
<keyword evidence="1" id="KW-0805">Transcription regulation</keyword>
<dbReference type="PROSITE" id="PS00041">
    <property type="entry name" value="HTH_ARAC_FAMILY_1"/>
    <property type="match status" value="1"/>
</dbReference>
<dbReference type="PROSITE" id="PS01124">
    <property type="entry name" value="HTH_ARAC_FAMILY_2"/>
    <property type="match status" value="1"/>
</dbReference>
<gene>
    <name evidence="6" type="ORF">C1E24_01120</name>
</gene>
<evidence type="ECO:0000256" key="3">
    <source>
        <dbReference type="ARBA" id="ARBA00023163"/>
    </source>
</evidence>
<dbReference type="Gene3D" id="1.10.10.60">
    <property type="entry name" value="Homeodomain-like"/>
    <property type="match status" value="2"/>
</dbReference>
<protein>
    <recommendedName>
        <fullName evidence="5">HTH araC/xylS-type domain-containing protein</fullName>
    </recommendedName>
</protein>
<dbReference type="AlphaFoldDB" id="A0A5R9Q6Z5"/>
<feature type="transmembrane region" description="Helical" evidence="4">
    <location>
        <begin position="198"/>
        <end position="219"/>
    </location>
</feature>
<evidence type="ECO:0000256" key="1">
    <source>
        <dbReference type="ARBA" id="ARBA00023015"/>
    </source>
</evidence>
<dbReference type="InterPro" id="IPR009057">
    <property type="entry name" value="Homeodomain-like_sf"/>
</dbReference>
<comment type="caution">
    <text evidence="6">The sequence shown here is derived from an EMBL/GenBank/DDBJ whole genome shotgun (WGS) entry which is preliminary data.</text>
</comment>
<dbReference type="InterPro" id="IPR018060">
    <property type="entry name" value="HTH_AraC"/>
</dbReference>
<dbReference type="InterPro" id="IPR018062">
    <property type="entry name" value="HTH_AraC-typ_CS"/>
</dbReference>
<feature type="transmembrane region" description="Helical" evidence="4">
    <location>
        <begin position="35"/>
        <end position="55"/>
    </location>
</feature>
<feature type="transmembrane region" description="Helical" evidence="4">
    <location>
        <begin position="231"/>
        <end position="249"/>
    </location>
</feature>
<dbReference type="Proteomes" id="UP000309186">
    <property type="component" value="Unassembled WGS sequence"/>
</dbReference>
<feature type="domain" description="HTH araC/xylS-type" evidence="5">
    <location>
        <begin position="303"/>
        <end position="408"/>
    </location>
</feature>
<sequence length="410" mass="46100">MPATDLNLLAINIATLSVLFFSANLLVVRADKNHTYFPLALSFIGIAIVICQTSLKTLAPALQLSTLTLALPALLLIAPCFWLYVKGLTHNAPWRFEKADARHLVLPGLGLLISLITFLLPAEIHYNLLGKGDMAILEQTPVLFRNFIYGLLITTFVLVLGWIAQSAFYLIKIIKRLQHYRNQLKQVFASTETKEIRWLSGLLLFVGVAWAFAAINLLLDNLFIASEFTQDIFQFVLLIKVCFVATWGLRQKPGFEELFSTESVDFEHQASLAVDNENSQVKQSENVSSEKYKRSALTAKMAESIAQKIENAMTSEQLYLDANLSLPKLAKHIHTSPNYISQTLNETLATHFFDYVNHKRIVAAQKLLLESELTVLDIAMQVGFNSKSAFYSAFKKHTQLTPSQFKQQSK</sequence>
<accession>A0A5R9Q6Z5</accession>
<keyword evidence="2" id="KW-0238">DNA-binding</keyword>
<evidence type="ECO:0000256" key="4">
    <source>
        <dbReference type="SAM" id="Phobius"/>
    </source>
</evidence>
<dbReference type="PANTHER" id="PTHR43280:SF29">
    <property type="entry name" value="ARAC-FAMILY TRANSCRIPTIONAL REGULATOR"/>
    <property type="match status" value="1"/>
</dbReference>
<evidence type="ECO:0000313" key="6">
    <source>
        <dbReference type="EMBL" id="TLX48891.1"/>
    </source>
</evidence>